<evidence type="ECO:0000313" key="10">
    <source>
        <dbReference type="EMBL" id="NYD40854.1"/>
    </source>
</evidence>
<proteinExistence type="inferred from homology"/>
<protein>
    <submittedName>
        <fullName evidence="10">Basic membrane protein A</fullName>
    </submittedName>
</protein>
<dbReference type="Pfam" id="PF02608">
    <property type="entry name" value="Bmp"/>
    <property type="match status" value="1"/>
</dbReference>
<dbReference type="InterPro" id="IPR050957">
    <property type="entry name" value="BMP_lipoprotein"/>
</dbReference>
<dbReference type="PANTHER" id="PTHR34296:SF2">
    <property type="entry name" value="ABC TRANSPORTER GUANOSINE-BINDING PROTEIN NUPN"/>
    <property type="match status" value="1"/>
</dbReference>
<keyword evidence="3" id="KW-1003">Cell membrane</keyword>
<evidence type="ECO:0000256" key="4">
    <source>
        <dbReference type="ARBA" id="ARBA00022729"/>
    </source>
</evidence>
<evidence type="ECO:0000256" key="3">
    <source>
        <dbReference type="ARBA" id="ARBA00022475"/>
    </source>
</evidence>
<dbReference type="PROSITE" id="PS51257">
    <property type="entry name" value="PROKAR_LIPOPROTEIN"/>
    <property type="match status" value="1"/>
</dbReference>
<dbReference type="GO" id="GO:0005886">
    <property type="term" value="C:plasma membrane"/>
    <property type="evidence" value="ECO:0007669"/>
    <property type="project" value="UniProtKB-SubCell"/>
</dbReference>
<evidence type="ECO:0000259" key="9">
    <source>
        <dbReference type="Pfam" id="PF02608"/>
    </source>
</evidence>
<sequence length="360" mass="37340">MKKTARTAAVVGIAALVLAGCGGRPSDTKASSNETPSSPASSSAPAESHPDFKACEVSDSGGFDDKSFNQTSLKGLTDAKTDLGVQTAQVESNSDSEYADNIDALVKQGCNSITTVGFLLGDATLAAAKKNPKIDFSIVDFAYDKAPKNLKGLTFNTAEPSYLAGYLAAAESKSGIVGTFGGLNIPTVSIFMEGFRQGVEKYNTDNNANVKLLGWNGKDGSFLNTFDDKSKGQSVAEGMIQQGADVIFPVAGPAGLGGLQAAKDKGVKAIWVDTDGCVSASEYCDVLLTSVMKGMDVAVEQSIKDAVDGTFTNEPFVGTLANGGVGLAPYHDADSDISQDVKDKIDELKQQIIDGSIKVG</sequence>
<dbReference type="Gene3D" id="3.40.50.2300">
    <property type="match status" value="2"/>
</dbReference>
<keyword evidence="11" id="KW-1185">Reference proteome</keyword>
<comment type="similarity">
    <text evidence="2">Belongs to the BMP lipoprotein family.</text>
</comment>
<dbReference type="SUPFAM" id="SSF53822">
    <property type="entry name" value="Periplasmic binding protein-like I"/>
    <property type="match status" value="1"/>
</dbReference>
<comment type="subcellular location">
    <subcellularLocation>
        <location evidence="1">Cell membrane</location>
        <topology evidence="1">Lipid-anchor</topology>
    </subcellularLocation>
</comment>
<evidence type="ECO:0000256" key="7">
    <source>
        <dbReference type="SAM" id="MobiDB-lite"/>
    </source>
</evidence>
<evidence type="ECO:0000256" key="8">
    <source>
        <dbReference type="SAM" id="SignalP"/>
    </source>
</evidence>
<evidence type="ECO:0000256" key="2">
    <source>
        <dbReference type="ARBA" id="ARBA00008610"/>
    </source>
</evidence>
<evidence type="ECO:0000256" key="5">
    <source>
        <dbReference type="ARBA" id="ARBA00023136"/>
    </source>
</evidence>
<feature type="region of interest" description="Disordered" evidence="7">
    <location>
        <begin position="23"/>
        <end position="58"/>
    </location>
</feature>
<dbReference type="InterPro" id="IPR003760">
    <property type="entry name" value="PnrA-like"/>
</dbReference>
<dbReference type="RefSeq" id="WP_179662683.1">
    <property type="nucleotide sequence ID" value="NZ_JACCBG010000001.1"/>
</dbReference>
<dbReference type="CDD" id="cd06354">
    <property type="entry name" value="PBP1_PrnA-like"/>
    <property type="match status" value="1"/>
</dbReference>
<name>A0A7Y9JB50_9ACTN</name>
<feature type="chain" id="PRO_5038337475" evidence="8">
    <location>
        <begin position="20"/>
        <end position="360"/>
    </location>
</feature>
<dbReference type="EMBL" id="JACCBG010000001">
    <property type="protein sequence ID" value="NYD40854.1"/>
    <property type="molecule type" value="Genomic_DNA"/>
</dbReference>
<feature type="domain" description="ABC transporter substrate-binding protein PnrA-like" evidence="9">
    <location>
        <begin position="57"/>
        <end position="355"/>
    </location>
</feature>
<evidence type="ECO:0000313" key="11">
    <source>
        <dbReference type="Proteomes" id="UP000535511"/>
    </source>
</evidence>
<reference evidence="10 11" key="1">
    <citation type="submission" date="2020-07" db="EMBL/GenBank/DDBJ databases">
        <title>Sequencing the genomes of 1000 actinobacteria strains.</title>
        <authorList>
            <person name="Klenk H.-P."/>
        </authorList>
    </citation>
    <scope>NUCLEOTIDE SEQUENCE [LARGE SCALE GENOMIC DNA]</scope>
    <source>
        <strain evidence="10 11">DSM 21350</strain>
    </source>
</reference>
<evidence type="ECO:0000256" key="1">
    <source>
        <dbReference type="ARBA" id="ARBA00004193"/>
    </source>
</evidence>
<keyword evidence="6" id="KW-0449">Lipoprotein</keyword>
<feature type="signal peptide" evidence="8">
    <location>
        <begin position="1"/>
        <end position="19"/>
    </location>
</feature>
<comment type="caution">
    <text evidence="10">The sequence shown here is derived from an EMBL/GenBank/DDBJ whole genome shotgun (WGS) entry which is preliminary data.</text>
</comment>
<gene>
    <name evidence="10" type="ORF">BJZ21_000937</name>
</gene>
<dbReference type="InterPro" id="IPR028082">
    <property type="entry name" value="Peripla_BP_I"/>
</dbReference>
<accession>A0A7Y9JB50</accession>
<keyword evidence="4 8" id="KW-0732">Signal</keyword>
<dbReference type="PANTHER" id="PTHR34296">
    <property type="entry name" value="TRANSCRIPTIONAL ACTIVATOR PROTEIN MED"/>
    <property type="match status" value="1"/>
</dbReference>
<evidence type="ECO:0000256" key="6">
    <source>
        <dbReference type="ARBA" id="ARBA00023288"/>
    </source>
</evidence>
<keyword evidence="5" id="KW-0472">Membrane</keyword>
<dbReference type="AlphaFoldDB" id="A0A7Y9JB50"/>
<dbReference type="Proteomes" id="UP000535511">
    <property type="component" value="Unassembled WGS sequence"/>
</dbReference>
<organism evidence="10 11">
    <name type="scientific">Nocardioides panaciterrulae</name>
    <dbReference type="NCBI Taxonomy" id="661492"/>
    <lineage>
        <taxon>Bacteria</taxon>
        <taxon>Bacillati</taxon>
        <taxon>Actinomycetota</taxon>
        <taxon>Actinomycetes</taxon>
        <taxon>Propionibacteriales</taxon>
        <taxon>Nocardioidaceae</taxon>
        <taxon>Nocardioides</taxon>
    </lineage>
</organism>
<feature type="compositionally biased region" description="Low complexity" evidence="7">
    <location>
        <begin position="30"/>
        <end position="47"/>
    </location>
</feature>